<sequence>MSNEQLLDILTKFNDYLHISGMIRDIARSFLDWIVSVLLWVVDHISGILYETTKFLGFYNTESMGDKGLFGTLGNFQKFGLGISILLIGAVLFFGKTSETREVPLNFLMMLIITLMLPGMMRDGIKIVNSTTDSLKVEQGELGFKTFKDNLTDVYVLADNGWTTTTPDPPNYLKDRDNFDINEKVLEAPDGDNGDPLKNKLVDKKGGEGKEVVELEDGGGGIFGRITKKLFAETYYRWRVDWVATIGTLLALSFAMIISILRACRVSIEMAFDYIWANVIAFFSIRDIKKLKMALMSLLGGFILLLSIFTMYYVFINWNTYIFQQPDVSYLTKIFGLIAGAWFIYDGPAIIQKTLGIDAGLSTAGAFLMTAGGAKAIKGSTDLAKGTVEGVANSTVRTAGFLSGLFSDGKKNSEDNGVNSEMEEEKNHKEENEQDPETNHENDEKPENESNETTETEENEMDTHDSVNEEESEDNGDSLEDIPDENTENENVSEDESSVSIQDKETDEDTLNEEEPKNTTNDFSEFSDTEETVDESKDKNESDKNNGFTSSTNQEDDVENDKNTSKNNQNKTESSDSNKNKANDSSHSNQSDFSNSTKKNEFSVSDSQDTNTTSPETPNPFKKRMNQVIHRSKYENQGKSYIGQQVDRYNRNKEFGQDVRDWLKERKNQENDNHNE</sequence>
<evidence type="ECO:0000313" key="4">
    <source>
        <dbReference type="EMBL" id="RXU87389.1"/>
    </source>
</evidence>
<feature type="transmembrane region" description="Helical" evidence="2">
    <location>
        <begin position="293"/>
        <end position="316"/>
    </location>
</feature>
<accession>A0AB37VSY9</accession>
<dbReference type="InterPro" id="IPR058521">
    <property type="entry name" value="DUF8208"/>
</dbReference>
<organism evidence="4 5">
    <name type="scientific">Enterococcus faecium</name>
    <name type="common">Streptococcus faecium</name>
    <dbReference type="NCBI Taxonomy" id="1352"/>
    <lineage>
        <taxon>Bacteria</taxon>
        <taxon>Bacillati</taxon>
        <taxon>Bacillota</taxon>
        <taxon>Bacilli</taxon>
        <taxon>Lactobacillales</taxon>
        <taxon>Enterococcaceae</taxon>
        <taxon>Enterococcus</taxon>
    </lineage>
</organism>
<dbReference type="EMBL" id="PJVH01000024">
    <property type="protein sequence ID" value="RXU87389.1"/>
    <property type="molecule type" value="Genomic_DNA"/>
</dbReference>
<name>A0AB37VSY9_ENTFC</name>
<dbReference type="NCBIfam" id="NF045890">
    <property type="entry name" value="conj_pls20_p028"/>
    <property type="match status" value="1"/>
</dbReference>
<keyword evidence="2" id="KW-0812">Transmembrane</keyword>
<feature type="compositionally biased region" description="Basic and acidic residues" evidence="1">
    <location>
        <begin position="425"/>
        <end position="448"/>
    </location>
</feature>
<feature type="transmembrane region" description="Helical" evidence="2">
    <location>
        <begin position="76"/>
        <end position="94"/>
    </location>
</feature>
<feature type="transmembrane region" description="Helical" evidence="2">
    <location>
        <begin position="103"/>
        <end position="121"/>
    </location>
</feature>
<dbReference type="AlphaFoldDB" id="A0AB37VSY9"/>
<dbReference type="Pfam" id="PF26635">
    <property type="entry name" value="DUF8208"/>
    <property type="match status" value="1"/>
</dbReference>
<reference evidence="4 5" key="1">
    <citation type="submission" date="2017-12" db="EMBL/GenBank/DDBJ databases">
        <title>A pool of 800 enterococci isolated from chicken carcass rinse samples from New Zealand.</title>
        <authorList>
            <person name="Zhang J."/>
            <person name="Rogers L."/>
            <person name="Midwinter A."/>
            <person name="French N."/>
        </authorList>
    </citation>
    <scope>NUCLEOTIDE SEQUENCE [LARGE SCALE GENOMIC DNA]</scope>
    <source>
        <strain evidence="4 5">EN697</strain>
    </source>
</reference>
<evidence type="ECO:0000256" key="2">
    <source>
        <dbReference type="SAM" id="Phobius"/>
    </source>
</evidence>
<comment type="caution">
    <text evidence="4">The sequence shown here is derived from an EMBL/GenBank/DDBJ whole genome shotgun (WGS) entry which is preliminary data.</text>
</comment>
<keyword evidence="2" id="KW-0472">Membrane</keyword>
<dbReference type="InterPro" id="IPR058066">
    <property type="entry name" value="pXO2-14_N"/>
</dbReference>
<feature type="compositionally biased region" description="Low complexity" evidence="1">
    <location>
        <begin position="585"/>
        <end position="596"/>
    </location>
</feature>
<feature type="compositionally biased region" description="Acidic residues" evidence="1">
    <location>
        <begin position="468"/>
        <end position="497"/>
    </location>
</feature>
<feature type="compositionally biased region" description="Basic and acidic residues" evidence="1">
    <location>
        <begin position="534"/>
        <end position="544"/>
    </location>
</feature>
<evidence type="ECO:0000313" key="5">
    <source>
        <dbReference type="Proteomes" id="UP000289562"/>
    </source>
</evidence>
<keyword evidence="2" id="KW-1133">Transmembrane helix</keyword>
<dbReference type="RefSeq" id="WP_113793211.1">
    <property type="nucleotide sequence ID" value="NZ_JAKJOI010000040.1"/>
</dbReference>
<feature type="transmembrane region" description="Helical" evidence="2">
    <location>
        <begin position="242"/>
        <end position="261"/>
    </location>
</feature>
<proteinExistence type="predicted"/>
<feature type="region of interest" description="Disordered" evidence="1">
    <location>
        <begin position="408"/>
        <end position="653"/>
    </location>
</feature>
<evidence type="ECO:0000259" key="3">
    <source>
        <dbReference type="Pfam" id="PF26635"/>
    </source>
</evidence>
<dbReference type="Proteomes" id="UP000289562">
    <property type="component" value="Unassembled WGS sequence"/>
</dbReference>
<feature type="domain" description="DUF8208" evidence="3">
    <location>
        <begin position="22"/>
        <end position="368"/>
    </location>
</feature>
<protein>
    <recommendedName>
        <fullName evidence="3">DUF8208 domain-containing protein</fullName>
    </recommendedName>
</protein>
<feature type="compositionally biased region" description="Basic and acidic residues" evidence="1">
    <location>
        <begin position="573"/>
        <end position="584"/>
    </location>
</feature>
<dbReference type="PANTHER" id="PTHR36812">
    <property type="entry name" value="NEUROFILAMENT TRIPLET M PROTEIN-LIKE PROTEIN"/>
    <property type="match status" value="1"/>
</dbReference>
<feature type="transmembrane region" description="Helical" evidence="2">
    <location>
        <begin position="30"/>
        <end position="50"/>
    </location>
</feature>
<dbReference type="PANTHER" id="PTHR36812:SF9">
    <property type="entry name" value="MYB-LIKE PROTEIN X ISOFORM X1"/>
    <property type="match status" value="1"/>
</dbReference>
<feature type="compositionally biased region" description="Acidic residues" evidence="1">
    <location>
        <begin position="449"/>
        <end position="460"/>
    </location>
</feature>
<evidence type="ECO:0000256" key="1">
    <source>
        <dbReference type="SAM" id="MobiDB-lite"/>
    </source>
</evidence>
<feature type="compositionally biased region" description="Polar residues" evidence="1">
    <location>
        <begin position="602"/>
        <end position="616"/>
    </location>
</feature>
<gene>
    <name evidence="4" type="ORF">CYQ77_08630</name>
</gene>